<dbReference type="Proteomes" id="UP000317881">
    <property type="component" value="Unassembled WGS sequence"/>
</dbReference>
<accession>A0A4Y3VCI7</accession>
<reference evidence="3 4" key="1">
    <citation type="submission" date="2019-06" db="EMBL/GenBank/DDBJ databases">
        <title>Whole genome shotgun sequence of Streptomyces spinoverrucosus NBRC 14228.</title>
        <authorList>
            <person name="Hosoyama A."/>
            <person name="Uohara A."/>
            <person name="Ohji S."/>
            <person name="Ichikawa N."/>
        </authorList>
    </citation>
    <scope>NUCLEOTIDE SEQUENCE [LARGE SCALE GENOMIC DNA]</scope>
    <source>
        <strain evidence="3 4">NBRC 14228</strain>
    </source>
</reference>
<dbReference type="AlphaFoldDB" id="A0A4Y3VCI7"/>
<feature type="signal peptide" evidence="2">
    <location>
        <begin position="1"/>
        <end position="30"/>
    </location>
</feature>
<evidence type="ECO:0000313" key="4">
    <source>
        <dbReference type="Proteomes" id="UP000317881"/>
    </source>
</evidence>
<protein>
    <submittedName>
        <fullName evidence="3">Uncharacterized protein</fullName>
    </submittedName>
</protein>
<feature type="chain" id="PRO_5038603798" evidence="2">
    <location>
        <begin position="31"/>
        <end position="173"/>
    </location>
</feature>
<organism evidence="3 4">
    <name type="scientific">Streptomyces spinoverrucosus</name>
    <dbReference type="NCBI Taxonomy" id="284043"/>
    <lineage>
        <taxon>Bacteria</taxon>
        <taxon>Bacillati</taxon>
        <taxon>Actinomycetota</taxon>
        <taxon>Actinomycetes</taxon>
        <taxon>Kitasatosporales</taxon>
        <taxon>Streptomycetaceae</taxon>
        <taxon>Streptomyces</taxon>
    </lineage>
</organism>
<keyword evidence="2" id="KW-0732">Signal</keyword>
<dbReference type="EMBL" id="BJND01000017">
    <property type="protein sequence ID" value="GEC04882.1"/>
    <property type="molecule type" value="Genomic_DNA"/>
</dbReference>
<dbReference type="RefSeq" id="WP_141309609.1">
    <property type="nucleotide sequence ID" value="NZ_BJND01000017.1"/>
</dbReference>
<comment type="caution">
    <text evidence="3">The sequence shown here is derived from an EMBL/GenBank/DDBJ whole genome shotgun (WGS) entry which is preliminary data.</text>
</comment>
<evidence type="ECO:0000256" key="1">
    <source>
        <dbReference type="SAM" id="MobiDB-lite"/>
    </source>
</evidence>
<evidence type="ECO:0000256" key="2">
    <source>
        <dbReference type="SAM" id="SignalP"/>
    </source>
</evidence>
<sequence>MRVTIPAKSHSRRPRWAAQLVGLGLTTALAVGFAAPASALQPGPPSGSGVQPDEEQGNATFPELGYTCPQGVRVINNPEVGTNEFTVDGFTVSITVRNTEGVGETFDFDIISDHVALGVLVKGGPNTNEYDYRPSGIEEDTNLHAPLGAGPSGSLYHDISNIEFCLDRDGNQT</sequence>
<name>A0A4Y3VCI7_9ACTN</name>
<dbReference type="OrthoDB" id="4312794at2"/>
<feature type="region of interest" description="Disordered" evidence="1">
    <location>
        <begin position="40"/>
        <end position="63"/>
    </location>
</feature>
<proteinExistence type="predicted"/>
<keyword evidence="4" id="KW-1185">Reference proteome</keyword>
<evidence type="ECO:0000313" key="3">
    <source>
        <dbReference type="EMBL" id="GEC04882.1"/>
    </source>
</evidence>
<gene>
    <name evidence="3" type="ORF">SSP24_25370</name>
</gene>